<gene>
    <name evidence="1" type="ORF">PV09_03066</name>
</gene>
<dbReference type="VEuPathDB" id="FungiDB:PV09_03066"/>
<sequence length="114" mass="12773">MAENIDLRSAHATLMRCNSLCFSALADAPIQRMSDGTRTIVMISITMNRFNVSLHTACGVLGNKPPPNAVDKNGQQESITGRMRRCTFTEVLHVWRHVSIDMGYSRYAFSMNVH</sequence>
<name>A0A0D2AH21_9PEZI</name>
<evidence type="ECO:0000313" key="1">
    <source>
        <dbReference type="EMBL" id="KIW05865.1"/>
    </source>
</evidence>
<protein>
    <submittedName>
        <fullName evidence="1">Uncharacterized protein</fullName>
    </submittedName>
</protein>
<keyword evidence="2" id="KW-1185">Reference proteome</keyword>
<dbReference type="GeneID" id="27311039"/>
<evidence type="ECO:0000313" key="2">
    <source>
        <dbReference type="Proteomes" id="UP000053259"/>
    </source>
</evidence>
<dbReference type="AlphaFoldDB" id="A0A0D2AH21"/>
<dbReference type="Proteomes" id="UP000053259">
    <property type="component" value="Unassembled WGS sequence"/>
</dbReference>
<organism evidence="1 2">
    <name type="scientific">Verruconis gallopava</name>
    <dbReference type="NCBI Taxonomy" id="253628"/>
    <lineage>
        <taxon>Eukaryota</taxon>
        <taxon>Fungi</taxon>
        <taxon>Dikarya</taxon>
        <taxon>Ascomycota</taxon>
        <taxon>Pezizomycotina</taxon>
        <taxon>Dothideomycetes</taxon>
        <taxon>Pleosporomycetidae</taxon>
        <taxon>Venturiales</taxon>
        <taxon>Sympoventuriaceae</taxon>
        <taxon>Verruconis</taxon>
    </lineage>
</organism>
<dbReference type="HOGENOM" id="CLU_2122959_0_0_1"/>
<proteinExistence type="predicted"/>
<dbReference type="RefSeq" id="XP_016215734.1">
    <property type="nucleotide sequence ID" value="XM_016356211.1"/>
</dbReference>
<dbReference type="EMBL" id="KN847536">
    <property type="protein sequence ID" value="KIW05865.1"/>
    <property type="molecule type" value="Genomic_DNA"/>
</dbReference>
<dbReference type="InParanoid" id="A0A0D2AH21"/>
<accession>A0A0D2AH21</accession>
<reference evidence="1 2" key="1">
    <citation type="submission" date="2015-01" db="EMBL/GenBank/DDBJ databases">
        <title>The Genome Sequence of Ochroconis gallopava CBS43764.</title>
        <authorList>
            <consortium name="The Broad Institute Genomics Platform"/>
            <person name="Cuomo C."/>
            <person name="de Hoog S."/>
            <person name="Gorbushina A."/>
            <person name="Stielow B."/>
            <person name="Teixiera M."/>
            <person name="Abouelleil A."/>
            <person name="Chapman S.B."/>
            <person name="Priest M."/>
            <person name="Young S.K."/>
            <person name="Wortman J."/>
            <person name="Nusbaum C."/>
            <person name="Birren B."/>
        </authorList>
    </citation>
    <scope>NUCLEOTIDE SEQUENCE [LARGE SCALE GENOMIC DNA]</scope>
    <source>
        <strain evidence="1 2">CBS 43764</strain>
    </source>
</reference>